<dbReference type="EMBL" id="CM037620">
    <property type="protein sequence ID" value="KAH7994747.1"/>
    <property type="molecule type" value="Genomic_DNA"/>
</dbReference>
<reference evidence="1" key="1">
    <citation type="submission" date="2021-08" db="EMBL/GenBank/DDBJ databases">
        <title>The first chromosome-level gecko genome reveals the dynamic sex chromosomes of Neotropical dwarf geckos (Sphaerodactylidae: Sphaerodactylus).</title>
        <authorList>
            <person name="Pinto B.J."/>
            <person name="Keating S.E."/>
            <person name="Gamble T."/>
        </authorList>
    </citation>
    <scope>NUCLEOTIDE SEQUENCE</scope>
    <source>
        <strain evidence="1">TG3544</strain>
    </source>
</reference>
<evidence type="ECO:0000313" key="2">
    <source>
        <dbReference type="Proteomes" id="UP000827872"/>
    </source>
</evidence>
<name>A0ACB8EQ55_9SAUR</name>
<comment type="caution">
    <text evidence="1">The sequence shown here is derived from an EMBL/GenBank/DDBJ whole genome shotgun (WGS) entry which is preliminary data.</text>
</comment>
<sequence>MPLMWTPGYLNRALQLMENVALLPEDVKLCKEAVDVLAAILKPVPVAEPLQEEAKASEEAPKQGQLEDTEKLRLPEYCDQFKDLHAKLQSLGKVDSTSLLTLTTQLVEEKRPGFEEEDLAKYEQKVKEWQQAYTNLVEREKQMREKAQQEREARKAAKTSL</sequence>
<organism evidence="1 2">
    <name type="scientific">Sphaerodactylus townsendi</name>
    <dbReference type="NCBI Taxonomy" id="933632"/>
    <lineage>
        <taxon>Eukaryota</taxon>
        <taxon>Metazoa</taxon>
        <taxon>Chordata</taxon>
        <taxon>Craniata</taxon>
        <taxon>Vertebrata</taxon>
        <taxon>Euteleostomi</taxon>
        <taxon>Lepidosauria</taxon>
        <taxon>Squamata</taxon>
        <taxon>Bifurcata</taxon>
        <taxon>Gekkota</taxon>
        <taxon>Sphaerodactylidae</taxon>
        <taxon>Sphaerodactylus</taxon>
    </lineage>
</organism>
<evidence type="ECO:0000313" key="1">
    <source>
        <dbReference type="EMBL" id="KAH7994747.1"/>
    </source>
</evidence>
<proteinExistence type="predicted"/>
<gene>
    <name evidence="1" type="ORF">K3G42_014843</name>
</gene>
<accession>A0ACB8EQ55</accession>
<keyword evidence="2" id="KW-1185">Reference proteome</keyword>
<protein>
    <submittedName>
        <fullName evidence="1">Uncharacterized protein</fullName>
    </submittedName>
</protein>
<dbReference type="Proteomes" id="UP000827872">
    <property type="component" value="Linkage Group LG07"/>
</dbReference>